<evidence type="ECO:0000256" key="2">
    <source>
        <dbReference type="ARBA" id="ARBA00005517"/>
    </source>
</evidence>
<sequence>MRFTSTRGQAPAVGAARAVLDGLAPDGGLYVPERIEPLDVESLLDAPWAEVATAVMAPYLTGEGGLPADGLREAVEAAAARFETEEVVPLTVLGEADGTIGLLELFHGPTHAFKDVALTLLPHLVTLARTAEGQQGTTLVLTATSGDTGKAALEGFKDVPDTEVVVLYPTEGVSFMQKQQMRTQAGGNVHVLGIHGDFDDAQRAVKALFADAGARERLTGRGYAVSSANSINLGRLLPQMVYYVTGYAALRRAGMVAAGEPVDVVVPTGNFGNLLAATWARAAGVPLGTMVCATNENRVLADFFATGTYDARRGLVRTDSPSMDILVSSNLERFLHDTSGRDSDRVRAAMAQLADERVFDWGALPGEPADLPEGADASRHRVVAGTATGEQAAATLRAMHAEHGTLVDPHTAVALDVLAQYRRGDLTGGQQPPARPALVAATASPYKFAPAVLAALGHEADEDEFDTLVRLATTAGDERGAPLGLSSLRDAAVLHEQVVEVPEVPSTIEEVLHR</sequence>
<reference evidence="8 9" key="1">
    <citation type="submission" date="2017-12" db="EMBL/GenBank/DDBJ databases">
        <title>Phylogenetic diversity of female urinary microbiome.</title>
        <authorList>
            <person name="Thomas-White K."/>
            <person name="Wolfe A.J."/>
        </authorList>
    </citation>
    <scope>NUCLEOTIDE SEQUENCE [LARGE SCALE GENOMIC DNA]</scope>
    <source>
        <strain evidence="8 9">UMB1298</strain>
    </source>
</reference>
<protein>
    <recommendedName>
        <fullName evidence="4">Threonine synthase</fullName>
        <ecNumber evidence="4">4.2.3.1</ecNumber>
    </recommendedName>
</protein>
<dbReference type="EMBL" id="PKIZ01000001">
    <property type="protein sequence ID" value="PKZ42746.1"/>
    <property type="molecule type" value="Genomic_DNA"/>
</dbReference>
<evidence type="ECO:0000256" key="5">
    <source>
        <dbReference type="PIRSR" id="PIRSR604450-51"/>
    </source>
</evidence>
<dbReference type="InterPro" id="IPR004450">
    <property type="entry name" value="Thr_synthase-like"/>
</dbReference>
<evidence type="ECO:0000256" key="3">
    <source>
        <dbReference type="ARBA" id="ARBA00022898"/>
    </source>
</evidence>
<dbReference type="SUPFAM" id="SSF53686">
    <property type="entry name" value="Tryptophan synthase beta subunit-like PLP-dependent enzymes"/>
    <property type="match status" value="1"/>
</dbReference>
<dbReference type="RefSeq" id="WP_101848905.1">
    <property type="nucleotide sequence ID" value="NZ_PKIZ01000001.1"/>
</dbReference>
<accession>A0A2I1PDR0</accession>
<dbReference type="Proteomes" id="UP000234206">
    <property type="component" value="Unassembled WGS sequence"/>
</dbReference>
<dbReference type="InterPro" id="IPR001926">
    <property type="entry name" value="TrpB-like_PALP"/>
</dbReference>
<evidence type="ECO:0000259" key="7">
    <source>
        <dbReference type="Pfam" id="PF14821"/>
    </source>
</evidence>
<dbReference type="PANTHER" id="PTHR43515:SF1">
    <property type="entry name" value="THREONINE SYNTHASE-LIKE 1"/>
    <property type="match status" value="1"/>
</dbReference>
<evidence type="ECO:0000256" key="1">
    <source>
        <dbReference type="ARBA" id="ARBA00001933"/>
    </source>
</evidence>
<feature type="domain" description="Threonine synthase N-terminal" evidence="7">
    <location>
        <begin position="2"/>
        <end position="78"/>
    </location>
</feature>
<dbReference type="EC" id="4.2.3.1" evidence="4"/>
<evidence type="ECO:0000313" key="9">
    <source>
        <dbReference type="Proteomes" id="UP000234206"/>
    </source>
</evidence>
<dbReference type="GO" id="GO:0009088">
    <property type="term" value="P:threonine biosynthetic process"/>
    <property type="evidence" value="ECO:0007669"/>
    <property type="project" value="UniProtKB-UniRule"/>
</dbReference>
<feature type="modified residue" description="N6-(pyridoxal phosphate)lysine" evidence="5">
    <location>
        <position position="114"/>
    </location>
</feature>
<dbReference type="InterPro" id="IPR029144">
    <property type="entry name" value="Thr_synth_N"/>
</dbReference>
<feature type="domain" description="Tryptophan synthase beta chain-like PALP" evidence="6">
    <location>
        <begin position="103"/>
        <end position="358"/>
    </location>
</feature>
<evidence type="ECO:0000313" key="8">
    <source>
        <dbReference type="EMBL" id="PKZ42746.1"/>
    </source>
</evidence>
<dbReference type="Pfam" id="PF00291">
    <property type="entry name" value="PALP"/>
    <property type="match status" value="1"/>
</dbReference>
<name>A0A2I1PDR0_9MICO</name>
<evidence type="ECO:0000259" key="6">
    <source>
        <dbReference type="Pfam" id="PF00291"/>
    </source>
</evidence>
<dbReference type="Gene3D" id="3.40.50.1100">
    <property type="match status" value="2"/>
</dbReference>
<dbReference type="NCBIfam" id="TIGR00260">
    <property type="entry name" value="thrC"/>
    <property type="match status" value="1"/>
</dbReference>
<dbReference type="InterPro" id="IPR037158">
    <property type="entry name" value="Thr_synth_N_sf"/>
</dbReference>
<comment type="cofactor">
    <cofactor evidence="1 5">
        <name>pyridoxal 5'-phosphate</name>
        <dbReference type="ChEBI" id="CHEBI:597326"/>
    </cofactor>
</comment>
<dbReference type="GO" id="GO:0005737">
    <property type="term" value="C:cytoplasm"/>
    <property type="evidence" value="ECO:0007669"/>
    <property type="project" value="TreeGrafter"/>
</dbReference>
<dbReference type="Pfam" id="PF14821">
    <property type="entry name" value="Thr_synth_N"/>
    <property type="match status" value="1"/>
</dbReference>
<organism evidence="8 9">
    <name type="scientific">Kytococcus schroeteri</name>
    <dbReference type="NCBI Taxonomy" id="138300"/>
    <lineage>
        <taxon>Bacteria</taxon>
        <taxon>Bacillati</taxon>
        <taxon>Actinomycetota</taxon>
        <taxon>Actinomycetes</taxon>
        <taxon>Micrococcales</taxon>
        <taxon>Kytococcaceae</taxon>
        <taxon>Kytococcus</taxon>
    </lineage>
</organism>
<comment type="caution">
    <text evidence="8">The sequence shown here is derived from an EMBL/GenBank/DDBJ whole genome shotgun (WGS) entry which is preliminary data.</text>
</comment>
<dbReference type="PANTHER" id="PTHR43515">
    <property type="entry name" value="THREONINE SYNTHASE-LIKE 1"/>
    <property type="match status" value="1"/>
</dbReference>
<dbReference type="AlphaFoldDB" id="A0A2I1PDR0"/>
<gene>
    <name evidence="8" type="ORF">CYJ76_00335</name>
</gene>
<dbReference type="Gene3D" id="3.90.1380.10">
    <property type="entry name" value="Threonine synthase, N-terminal domain"/>
    <property type="match status" value="1"/>
</dbReference>
<keyword evidence="3 5" id="KW-0663">Pyridoxal phosphate</keyword>
<proteinExistence type="inferred from homology"/>
<evidence type="ECO:0000256" key="4">
    <source>
        <dbReference type="NCBIfam" id="TIGR00260"/>
    </source>
</evidence>
<dbReference type="GO" id="GO:0004795">
    <property type="term" value="F:threonine synthase activity"/>
    <property type="evidence" value="ECO:0007669"/>
    <property type="project" value="UniProtKB-UniRule"/>
</dbReference>
<comment type="similarity">
    <text evidence="2">Belongs to the threonine synthase family.</text>
</comment>
<dbReference type="InterPro" id="IPR036052">
    <property type="entry name" value="TrpB-like_PALP_sf"/>
</dbReference>
<keyword evidence="9" id="KW-1185">Reference proteome</keyword>
<dbReference type="OrthoDB" id="9778118at2"/>